<protein>
    <submittedName>
        <fullName evidence="1">Nucleoside triphosphate hydrolase</fullName>
    </submittedName>
</protein>
<dbReference type="EMBL" id="JBHTJG010000001">
    <property type="protein sequence ID" value="MFD0944960.1"/>
    <property type="molecule type" value="Genomic_DNA"/>
</dbReference>
<organism evidence="1 2">
    <name type="scientific">Sphingomonas canadensis</name>
    <dbReference type="NCBI Taxonomy" id="1219257"/>
    <lineage>
        <taxon>Bacteria</taxon>
        <taxon>Pseudomonadati</taxon>
        <taxon>Pseudomonadota</taxon>
        <taxon>Alphaproteobacteria</taxon>
        <taxon>Sphingomonadales</taxon>
        <taxon>Sphingomonadaceae</taxon>
        <taxon>Sphingomonas</taxon>
    </lineage>
</organism>
<accession>A0ABW3H0I3</accession>
<comment type="caution">
    <text evidence="1">The sequence shown here is derived from an EMBL/GenBank/DDBJ whole genome shotgun (WGS) entry which is preliminary data.</text>
</comment>
<gene>
    <name evidence="1" type="ORF">ACFQ1E_01260</name>
</gene>
<dbReference type="SUPFAM" id="SSF52540">
    <property type="entry name" value="P-loop containing nucleoside triphosphate hydrolases"/>
    <property type="match status" value="1"/>
</dbReference>
<keyword evidence="1" id="KW-0378">Hydrolase</keyword>
<reference evidence="2" key="1">
    <citation type="journal article" date="2019" name="Int. J. Syst. Evol. Microbiol.">
        <title>The Global Catalogue of Microorganisms (GCM) 10K type strain sequencing project: providing services to taxonomists for standard genome sequencing and annotation.</title>
        <authorList>
            <consortium name="The Broad Institute Genomics Platform"/>
            <consortium name="The Broad Institute Genome Sequencing Center for Infectious Disease"/>
            <person name="Wu L."/>
            <person name="Ma J."/>
        </authorList>
    </citation>
    <scope>NUCLEOTIDE SEQUENCE [LARGE SCALE GENOMIC DNA]</scope>
    <source>
        <strain evidence="2">CCUG 62982</strain>
    </source>
</reference>
<proteinExistence type="predicted"/>
<sequence length="229" mass="24419">MTQALAPLVAIVGADGSGKSTLSADIAAELGGERPVAQAYLGLGSGDLGQRIKGWPLIGPAVERRIAAKAGRARDKNAKIPGLVTALVIYAFSIRRRRSFGRVLKMRRQGVAVITDRYPQVEVPGYYDGPGLSAAAAGSALVGWLAARERRQYERMAAWLPTLVIRLNITVETAMARQPDHGEALVAQKIATTPLLRFNGAPIADVDANRPYAQVRAEVIALVRKAFGA</sequence>
<name>A0ABW3H0I3_9SPHN</name>
<evidence type="ECO:0000313" key="1">
    <source>
        <dbReference type="EMBL" id="MFD0944960.1"/>
    </source>
</evidence>
<dbReference type="GO" id="GO:0016787">
    <property type="term" value="F:hydrolase activity"/>
    <property type="evidence" value="ECO:0007669"/>
    <property type="project" value="UniProtKB-KW"/>
</dbReference>
<keyword evidence="2" id="KW-1185">Reference proteome</keyword>
<dbReference type="RefSeq" id="WP_264942765.1">
    <property type="nucleotide sequence ID" value="NZ_JAPDRA010000001.1"/>
</dbReference>
<evidence type="ECO:0000313" key="2">
    <source>
        <dbReference type="Proteomes" id="UP001596977"/>
    </source>
</evidence>
<dbReference type="InterPro" id="IPR027417">
    <property type="entry name" value="P-loop_NTPase"/>
</dbReference>
<dbReference type="Gene3D" id="3.40.50.300">
    <property type="entry name" value="P-loop containing nucleotide triphosphate hydrolases"/>
    <property type="match status" value="1"/>
</dbReference>
<dbReference type="Proteomes" id="UP001596977">
    <property type="component" value="Unassembled WGS sequence"/>
</dbReference>